<keyword evidence="1" id="KW-1133">Transmembrane helix</keyword>
<evidence type="ECO:0000313" key="2">
    <source>
        <dbReference type="EMBL" id="QWV95567.1"/>
    </source>
</evidence>
<gene>
    <name evidence="2" type="ORF">KP004_10480</name>
</gene>
<dbReference type="Proteomes" id="UP000683557">
    <property type="component" value="Chromosome"/>
</dbReference>
<keyword evidence="3" id="KW-1185">Reference proteome</keyword>
<accession>A0ABX8JDP1</accession>
<dbReference type="EMBL" id="CP076723">
    <property type="protein sequence ID" value="QWV95567.1"/>
    <property type="molecule type" value="Genomic_DNA"/>
</dbReference>
<protein>
    <submittedName>
        <fullName evidence="2">Uncharacterized protein</fullName>
    </submittedName>
</protein>
<evidence type="ECO:0000256" key="1">
    <source>
        <dbReference type="SAM" id="Phobius"/>
    </source>
</evidence>
<organism evidence="2 3">
    <name type="scientific">Geomonas oryzisoli</name>
    <dbReference type="NCBI Taxonomy" id="2847992"/>
    <lineage>
        <taxon>Bacteria</taxon>
        <taxon>Pseudomonadati</taxon>
        <taxon>Thermodesulfobacteriota</taxon>
        <taxon>Desulfuromonadia</taxon>
        <taxon>Geobacterales</taxon>
        <taxon>Geobacteraceae</taxon>
        <taxon>Geomonas</taxon>
    </lineage>
</organism>
<name>A0ABX8JDP1_9BACT</name>
<proteinExistence type="predicted"/>
<sequence>MDHHEVEVAAAAAEAVQPVDPAEIARGLAVVRKRRWCLWTVLIVYLPTMYVTQKITHSFNGSMPVFFIWFAVLLGVMFYSATARCPRCRNYYHMHGMMLLYLRKCLHCQLPISGDKSDKY</sequence>
<dbReference type="RefSeq" id="WP_216802259.1">
    <property type="nucleotide sequence ID" value="NZ_CP076723.1"/>
</dbReference>
<keyword evidence="1" id="KW-0472">Membrane</keyword>
<keyword evidence="1" id="KW-0812">Transmembrane</keyword>
<evidence type="ECO:0000313" key="3">
    <source>
        <dbReference type="Proteomes" id="UP000683557"/>
    </source>
</evidence>
<feature type="transmembrane region" description="Helical" evidence="1">
    <location>
        <begin position="36"/>
        <end position="53"/>
    </location>
</feature>
<reference evidence="2 3" key="1">
    <citation type="submission" date="2021-06" db="EMBL/GenBank/DDBJ databases">
        <title>Gemonas diversity in paddy soil.</title>
        <authorList>
            <person name="Liu G."/>
        </authorList>
    </citation>
    <scope>NUCLEOTIDE SEQUENCE [LARGE SCALE GENOMIC DNA]</scope>
    <source>
        <strain evidence="2 3">RG10</strain>
    </source>
</reference>
<feature type="transmembrane region" description="Helical" evidence="1">
    <location>
        <begin position="65"/>
        <end position="85"/>
    </location>
</feature>